<dbReference type="InterPro" id="IPR011101">
    <property type="entry name" value="DUF5131"/>
</dbReference>
<dbReference type="GO" id="GO:0005694">
    <property type="term" value="C:chromosome"/>
    <property type="evidence" value="ECO:0007669"/>
    <property type="project" value="TreeGrafter"/>
</dbReference>
<evidence type="ECO:0000313" key="3">
    <source>
        <dbReference type="EMBL" id="HGS05442.1"/>
    </source>
</evidence>
<dbReference type="InterPro" id="IPR050336">
    <property type="entry name" value="Chromosome_partition/occlusion"/>
</dbReference>
<dbReference type="PANTHER" id="PTHR33375">
    <property type="entry name" value="CHROMOSOME-PARTITIONING PROTEIN PARB-RELATED"/>
    <property type="match status" value="1"/>
</dbReference>
<proteinExistence type="predicted"/>
<dbReference type="SMART" id="SM00470">
    <property type="entry name" value="ParB"/>
    <property type="match status" value="1"/>
</dbReference>
<dbReference type="PANTHER" id="PTHR33375:SF1">
    <property type="entry name" value="CHROMOSOME-PARTITIONING PROTEIN PARB-RELATED"/>
    <property type="match status" value="1"/>
</dbReference>
<dbReference type="AlphaFoldDB" id="A0A7V4G8M6"/>
<dbReference type="Gene3D" id="3.90.1530.30">
    <property type="match status" value="1"/>
</dbReference>
<evidence type="ECO:0000256" key="1">
    <source>
        <dbReference type="SAM" id="MobiDB-lite"/>
    </source>
</evidence>
<accession>A0A7V4G8M6</accession>
<name>A0A7V4G8M6_9BACT</name>
<dbReference type="SUPFAM" id="SSF110849">
    <property type="entry name" value="ParB/Sulfiredoxin"/>
    <property type="match status" value="1"/>
</dbReference>
<organism evidence="3">
    <name type="scientific">Desulfobacca acetoxidans</name>
    <dbReference type="NCBI Taxonomy" id="60893"/>
    <lineage>
        <taxon>Bacteria</taxon>
        <taxon>Pseudomonadati</taxon>
        <taxon>Thermodesulfobacteriota</taxon>
        <taxon>Desulfobaccia</taxon>
        <taxon>Desulfobaccales</taxon>
        <taxon>Desulfobaccaceae</taxon>
        <taxon>Desulfobacca</taxon>
    </lineage>
</organism>
<dbReference type="SUPFAM" id="SSF109709">
    <property type="entry name" value="KorB DNA-binding domain-like"/>
    <property type="match status" value="1"/>
</dbReference>
<sequence length="434" mass="49562">METVKLEEIRCAEPFTNLFPIAPAVLTRVQDDMQKHGYDISQPIILWAEEGVVVDGHTRLAAAKNLGLKEIPVHRKSFADEDEALAYAIHNQRHRRNLTDAEIIRCIEVLDRRKKQGEGQERDKGQFQPKASHEAIGKSAQDTAKVVGISRAKVERARTVLQHAEEPLKEAVQAGEMSINQAYQLTQEKRKLQDTGKAVFNRTNDNIKWASWTWNPVTGCKHGCPYCYARDIAARFYGNGGFEPRFHPERLHAPVNTKPPKTGDPIGTRNVFVCSMADLFGNWVPQEWIDQVIEAVRQAPQWNFLFLTKNPARLVGIDWPHNAWVGTTVDCQARVAAAEKAFAKIKATVKFLSCEPLLEQLTFKNLKPFDWLIIGPKRVGKDHEQPKWKWVENLLSQARKADIQVYFKPQLLIRPREYPEPEIRTAWQREARSG</sequence>
<protein>
    <submittedName>
        <fullName evidence="3">DUF5131 family protein</fullName>
    </submittedName>
</protein>
<feature type="domain" description="ParB-like N-terminal" evidence="2">
    <location>
        <begin position="2"/>
        <end position="92"/>
    </location>
</feature>
<evidence type="ECO:0000259" key="2">
    <source>
        <dbReference type="SMART" id="SM00470"/>
    </source>
</evidence>
<feature type="compositionally biased region" description="Basic and acidic residues" evidence="1">
    <location>
        <begin position="114"/>
        <end position="136"/>
    </location>
</feature>
<comment type="caution">
    <text evidence="3">The sequence shown here is derived from an EMBL/GenBank/DDBJ whole genome shotgun (WGS) entry which is preliminary data.</text>
</comment>
<feature type="region of interest" description="Disordered" evidence="1">
    <location>
        <begin position="114"/>
        <end position="139"/>
    </location>
</feature>
<dbReference type="EMBL" id="DSXI01000402">
    <property type="protein sequence ID" value="HGS05442.1"/>
    <property type="molecule type" value="Genomic_DNA"/>
</dbReference>
<dbReference type="GO" id="GO:0007059">
    <property type="term" value="P:chromosome segregation"/>
    <property type="evidence" value="ECO:0007669"/>
    <property type="project" value="TreeGrafter"/>
</dbReference>
<dbReference type="Pfam" id="PF07505">
    <property type="entry name" value="DUF5131"/>
    <property type="match status" value="1"/>
</dbReference>
<dbReference type="Gene3D" id="1.10.10.2830">
    <property type="match status" value="1"/>
</dbReference>
<dbReference type="InterPro" id="IPR036086">
    <property type="entry name" value="ParB/Sulfiredoxin_sf"/>
</dbReference>
<gene>
    <name evidence="3" type="ORF">ENT08_06855</name>
</gene>
<reference evidence="3" key="1">
    <citation type="journal article" date="2020" name="mSystems">
        <title>Genome- and Community-Level Interaction Insights into Carbon Utilization and Element Cycling Functions of Hydrothermarchaeota in Hydrothermal Sediment.</title>
        <authorList>
            <person name="Zhou Z."/>
            <person name="Liu Y."/>
            <person name="Xu W."/>
            <person name="Pan J."/>
            <person name="Luo Z.H."/>
            <person name="Li M."/>
        </authorList>
    </citation>
    <scope>NUCLEOTIDE SEQUENCE [LARGE SCALE GENOMIC DNA]</scope>
    <source>
        <strain evidence="3">SpSt-548</strain>
    </source>
</reference>
<dbReference type="InterPro" id="IPR003115">
    <property type="entry name" value="ParB_N"/>
</dbReference>